<dbReference type="RefSeq" id="YP_010049629.1">
    <property type="nucleotide sequence ID" value="NC_054392.1"/>
</dbReference>
<dbReference type="GeneID" id="63742948"/>
<accession>A0A7L7SHY9</accession>
<organism evidence="1 2">
    <name type="scientific">Gordonia phage Archimedes</name>
    <dbReference type="NCBI Taxonomy" id="2759389"/>
    <lineage>
        <taxon>Viruses</taxon>
        <taxon>Duplodnaviria</taxon>
        <taxon>Heunggongvirae</taxon>
        <taxon>Uroviricota</taxon>
        <taxon>Caudoviricetes</taxon>
        <taxon>Archimedesvirus</taxon>
        <taxon>Archimedesvirus archimedes</taxon>
    </lineage>
</organism>
<dbReference type="Pfam" id="PF16945">
    <property type="entry name" value="Phage_r1t_holin"/>
    <property type="match status" value="1"/>
</dbReference>
<dbReference type="EMBL" id="MT771339">
    <property type="protein sequence ID" value="QOC55720.1"/>
    <property type="molecule type" value="Genomic_DNA"/>
</dbReference>
<gene>
    <name evidence="1" type="primary">20</name>
    <name evidence="1" type="ORF">SEA_ARCHIMEDES_20</name>
</gene>
<protein>
    <submittedName>
        <fullName evidence="1">Holin</fullName>
    </submittedName>
</protein>
<dbReference type="Proteomes" id="UP000516653">
    <property type="component" value="Segment"/>
</dbReference>
<proteinExistence type="predicted"/>
<evidence type="ECO:0000313" key="2">
    <source>
        <dbReference type="Proteomes" id="UP000516653"/>
    </source>
</evidence>
<name>A0A7L7SHY9_9CAUD</name>
<dbReference type="InterPro" id="IPR020109">
    <property type="entry name" value="Holin_r1t"/>
</dbReference>
<sequence length="73" mass="7799">MYTVKFWKDALERIVSTTAAGLVATFGGINLFDLDWEQAAGITGSLALITLLKVLAVRPLGETDSASAIDTRN</sequence>
<reference evidence="1 2" key="1">
    <citation type="submission" date="2020-07" db="EMBL/GenBank/DDBJ databases">
        <authorList>
            <person name="Buterbaugh K.M."/>
            <person name="Dean A.J."/>
            <person name="Durmis N.D."/>
            <person name="Gonzalez I.M."/>
            <person name="Kowalski E.M."/>
            <person name="Mundorff O.G."/>
            <person name="Vimal D."/>
            <person name="Chamarti P.R."/>
            <person name="Xu J."/>
            <person name="Butela K.A."/>
            <person name="Garlena R.A."/>
            <person name="Russell D.A."/>
            <person name="Pope W.H."/>
            <person name="Jacobs-Sera D."/>
            <person name="Hatfull G.F."/>
        </authorList>
    </citation>
    <scope>NUCLEOTIDE SEQUENCE [LARGE SCALE GENOMIC DNA]</scope>
</reference>
<dbReference type="KEGG" id="vg:63742948"/>
<evidence type="ECO:0000313" key="1">
    <source>
        <dbReference type="EMBL" id="QOC55720.1"/>
    </source>
</evidence>
<keyword evidence="2" id="KW-1185">Reference proteome</keyword>